<dbReference type="EMBL" id="VXIS01000022">
    <property type="protein sequence ID" value="KAA8912577.1"/>
    <property type="molecule type" value="Genomic_DNA"/>
</dbReference>
<accession>A0A5J5F709</accession>
<dbReference type="AlphaFoldDB" id="A0A5J5F709"/>
<evidence type="ECO:0000313" key="3">
    <source>
        <dbReference type="Proteomes" id="UP000326924"/>
    </source>
</evidence>
<name>A0A5J5F709_9PEZI</name>
<reference evidence="2 3" key="1">
    <citation type="submission" date="2019-09" db="EMBL/GenBank/DDBJ databases">
        <title>Draft genome of the ectomycorrhizal ascomycete Sphaerosporella brunnea.</title>
        <authorList>
            <consortium name="DOE Joint Genome Institute"/>
            <person name="Benucci G.M."/>
            <person name="Marozzi G."/>
            <person name="Antonielli L."/>
            <person name="Sanchez S."/>
            <person name="Marco P."/>
            <person name="Wang X."/>
            <person name="Falini L.B."/>
            <person name="Barry K."/>
            <person name="Haridas S."/>
            <person name="Lipzen A."/>
            <person name="Labutti K."/>
            <person name="Grigoriev I.V."/>
            <person name="Murat C."/>
            <person name="Martin F."/>
            <person name="Albertini E."/>
            <person name="Donnini D."/>
            <person name="Bonito G."/>
        </authorList>
    </citation>
    <scope>NUCLEOTIDE SEQUENCE [LARGE SCALE GENOMIC DNA]</scope>
    <source>
        <strain evidence="2 3">Sb_GMNB300</strain>
    </source>
</reference>
<keyword evidence="3" id="KW-1185">Reference proteome</keyword>
<gene>
    <name evidence="2" type="ORF">FN846DRAFT_903444</name>
</gene>
<dbReference type="Proteomes" id="UP000326924">
    <property type="component" value="Unassembled WGS sequence"/>
</dbReference>
<protein>
    <submittedName>
        <fullName evidence="2">Uncharacterized protein</fullName>
    </submittedName>
</protein>
<feature type="region of interest" description="Disordered" evidence="1">
    <location>
        <begin position="140"/>
        <end position="164"/>
    </location>
</feature>
<dbReference type="InParanoid" id="A0A5J5F709"/>
<feature type="region of interest" description="Disordered" evidence="1">
    <location>
        <begin position="1"/>
        <end position="24"/>
    </location>
</feature>
<organism evidence="2 3">
    <name type="scientific">Sphaerosporella brunnea</name>
    <dbReference type="NCBI Taxonomy" id="1250544"/>
    <lineage>
        <taxon>Eukaryota</taxon>
        <taxon>Fungi</taxon>
        <taxon>Dikarya</taxon>
        <taxon>Ascomycota</taxon>
        <taxon>Pezizomycotina</taxon>
        <taxon>Pezizomycetes</taxon>
        <taxon>Pezizales</taxon>
        <taxon>Pyronemataceae</taxon>
        <taxon>Sphaerosporella</taxon>
    </lineage>
</organism>
<proteinExistence type="predicted"/>
<evidence type="ECO:0000256" key="1">
    <source>
        <dbReference type="SAM" id="MobiDB-lite"/>
    </source>
</evidence>
<sequence>MAEDRRTGPRATAPAENRPARSDPIGGWLEFIVALGPGYIGVPGSETASKLATEQAEHRDNIDPNPLSGGGPEGDCLALHPAETEPGPDQPLRVMDGQEDTRQLLIERDAARTVLAGAQQQARGLSAQLNHVRTIAAAKVREHPEGGSQSGGFREAPSSDGSKTEALRTWILPLGNKLAVQPSC</sequence>
<evidence type="ECO:0000313" key="2">
    <source>
        <dbReference type="EMBL" id="KAA8912577.1"/>
    </source>
</evidence>
<comment type="caution">
    <text evidence="2">The sequence shown here is derived from an EMBL/GenBank/DDBJ whole genome shotgun (WGS) entry which is preliminary data.</text>
</comment>
<feature type="region of interest" description="Disordered" evidence="1">
    <location>
        <begin position="43"/>
        <end position="95"/>
    </location>
</feature>